<accession>A0A182QH89</accession>
<evidence type="ECO:0000313" key="2">
    <source>
        <dbReference type="EnsemblMetazoa" id="AFAF010133-PA"/>
    </source>
</evidence>
<dbReference type="EMBL" id="AXCN02001148">
    <property type="status" value="NOT_ANNOTATED_CDS"/>
    <property type="molecule type" value="Genomic_DNA"/>
</dbReference>
<dbReference type="STRING" id="69004.A0A182QH89"/>
<keyword evidence="1" id="KW-0732">Signal</keyword>
<dbReference type="Proteomes" id="UP000075886">
    <property type="component" value="Unassembled WGS sequence"/>
</dbReference>
<reference evidence="3" key="1">
    <citation type="submission" date="2014-01" db="EMBL/GenBank/DDBJ databases">
        <title>The Genome Sequence of Anopheles farauti FAR1 (V2).</title>
        <authorList>
            <consortium name="The Broad Institute Genomics Platform"/>
            <person name="Neafsey D.E."/>
            <person name="Besansky N."/>
            <person name="Howell P."/>
            <person name="Walton C."/>
            <person name="Young S.K."/>
            <person name="Zeng Q."/>
            <person name="Gargeya S."/>
            <person name="Fitzgerald M."/>
            <person name="Haas B."/>
            <person name="Abouelleil A."/>
            <person name="Allen A.W."/>
            <person name="Alvarado L."/>
            <person name="Arachchi H.M."/>
            <person name="Berlin A.M."/>
            <person name="Chapman S.B."/>
            <person name="Gainer-Dewar J."/>
            <person name="Goldberg J."/>
            <person name="Griggs A."/>
            <person name="Gujja S."/>
            <person name="Hansen M."/>
            <person name="Howarth C."/>
            <person name="Imamovic A."/>
            <person name="Ireland A."/>
            <person name="Larimer J."/>
            <person name="McCowan C."/>
            <person name="Murphy C."/>
            <person name="Pearson M."/>
            <person name="Poon T.W."/>
            <person name="Priest M."/>
            <person name="Roberts A."/>
            <person name="Saif S."/>
            <person name="Shea T."/>
            <person name="Sisk P."/>
            <person name="Sykes S."/>
            <person name="Wortman J."/>
            <person name="Nusbaum C."/>
            <person name="Birren B."/>
        </authorList>
    </citation>
    <scope>NUCLEOTIDE SEQUENCE [LARGE SCALE GENOMIC DNA]</scope>
    <source>
        <strain evidence="3">FAR1</strain>
    </source>
</reference>
<dbReference type="EnsemblMetazoa" id="AFAF010133-RA">
    <property type="protein sequence ID" value="AFAF010133-PA"/>
    <property type="gene ID" value="AFAF010133"/>
</dbReference>
<dbReference type="AlphaFoldDB" id="A0A182QH89"/>
<evidence type="ECO:0000256" key="1">
    <source>
        <dbReference type="SAM" id="SignalP"/>
    </source>
</evidence>
<reference evidence="2" key="2">
    <citation type="submission" date="2020-05" db="UniProtKB">
        <authorList>
            <consortium name="EnsemblMetazoa"/>
        </authorList>
    </citation>
    <scope>IDENTIFICATION</scope>
    <source>
        <strain evidence="2">FAR1</strain>
    </source>
</reference>
<feature type="chain" id="PRO_5008132839" evidence="1">
    <location>
        <begin position="21"/>
        <end position="124"/>
    </location>
</feature>
<name>A0A182QH89_9DIPT</name>
<organism evidence="2 3">
    <name type="scientific">Anopheles farauti</name>
    <dbReference type="NCBI Taxonomy" id="69004"/>
    <lineage>
        <taxon>Eukaryota</taxon>
        <taxon>Metazoa</taxon>
        <taxon>Ecdysozoa</taxon>
        <taxon>Arthropoda</taxon>
        <taxon>Hexapoda</taxon>
        <taxon>Insecta</taxon>
        <taxon>Pterygota</taxon>
        <taxon>Neoptera</taxon>
        <taxon>Endopterygota</taxon>
        <taxon>Diptera</taxon>
        <taxon>Nematocera</taxon>
        <taxon>Culicoidea</taxon>
        <taxon>Culicidae</taxon>
        <taxon>Anophelinae</taxon>
        <taxon>Anopheles</taxon>
    </lineage>
</organism>
<dbReference type="VEuPathDB" id="VectorBase:AFAF010133"/>
<evidence type="ECO:0000313" key="3">
    <source>
        <dbReference type="Proteomes" id="UP000075886"/>
    </source>
</evidence>
<feature type="signal peptide" evidence="1">
    <location>
        <begin position="1"/>
        <end position="20"/>
    </location>
</feature>
<sequence length="124" mass="13509">MARPIVLICVALLAIPLAACVCNVGIGNRATGDGLIQTMDFKNVTTNEPKMLTLTVTYQADADLNEEITHYKVVGSVESCTITIPISNDKKRVFLTMESSSNVTEFSTTLEVYGFRKGKSVIFN</sequence>
<keyword evidence="3" id="KW-1185">Reference proteome</keyword>
<protein>
    <submittedName>
        <fullName evidence="2">Uncharacterized protein</fullName>
    </submittedName>
</protein>
<proteinExistence type="predicted"/>